<dbReference type="SUPFAM" id="SSF47616">
    <property type="entry name" value="GST C-terminal domain-like"/>
    <property type="match status" value="1"/>
</dbReference>
<dbReference type="PROSITE" id="PS50405">
    <property type="entry name" value="GST_CTER"/>
    <property type="match status" value="1"/>
</dbReference>
<name>A0A813T3H0_9BILA</name>
<dbReference type="PANTHER" id="PTHR11571">
    <property type="entry name" value="GLUTATHIONE S-TRANSFERASE"/>
    <property type="match status" value="1"/>
</dbReference>
<dbReference type="GO" id="GO:0006749">
    <property type="term" value="P:glutathione metabolic process"/>
    <property type="evidence" value="ECO:0007669"/>
    <property type="project" value="TreeGrafter"/>
</dbReference>
<feature type="domain" description="GST N-terminal" evidence="1">
    <location>
        <begin position="1"/>
        <end position="75"/>
    </location>
</feature>
<evidence type="ECO:0008006" key="8">
    <source>
        <dbReference type="Google" id="ProtNLM"/>
    </source>
</evidence>
<dbReference type="Gene3D" id="1.20.1050.10">
    <property type="match status" value="1"/>
</dbReference>
<dbReference type="Pfam" id="PF14497">
    <property type="entry name" value="GST_C_3"/>
    <property type="match status" value="1"/>
</dbReference>
<dbReference type="InterPro" id="IPR036249">
    <property type="entry name" value="Thioredoxin-like_sf"/>
</dbReference>
<evidence type="ECO:0000313" key="7">
    <source>
        <dbReference type="Proteomes" id="UP000663829"/>
    </source>
</evidence>
<dbReference type="InterPro" id="IPR004046">
    <property type="entry name" value="GST_C"/>
</dbReference>
<gene>
    <name evidence="3" type="ORF">GPM918_LOCUS3765</name>
    <name evidence="4" type="ORF">OVA965_LOCUS26486</name>
    <name evidence="5" type="ORF">SRO942_LOCUS3765</name>
    <name evidence="6" type="ORF">TMI583_LOCUS27227</name>
</gene>
<keyword evidence="7" id="KW-1185">Reference proteome</keyword>
<dbReference type="Proteomes" id="UP000682733">
    <property type="component" value="Unassembled WGS sequence"/>
</dbReference>
<proteinExistence type="predicted"/>
<dbReference type="PROSITE" id="PS50404">
    <property type="entry name" value="GST_NTER"/>
    <property type="match status" value="1"/>
</dbReference>
<dbReference type="InterPro" id="IPR010987">
    <property type="entry name" value="Glutathione-S-Trfase_C-like"/>
</dbReference>
<feature type="domain" description="GST C-terminal" evidence="2">
    <location>
        <begin position="84"/>
        <end position="216"/>
    </location>
</feature>
<evidence type="ECO:0000259" key="1">
    <source>
        <dbReference type="PROSITE" id="PS50404"/>
    </source>
</evidence>
<dbReference type="GO" id="GO:0004364">
    <property type="term" value="F:glutathione transferase activity"/>
    <property type="evidence" value="ECO:0007669"/>
    <property type="project" value="TreeGrafter"/>
</dbReference>
<dbReference type="InterPro" id="IPR004045">
    <property type="entry name" value="Glutathione_S-Trfase_N"/>
</dbReference>
<accession>A0A813T3H0</accession>
<dbReference type="EMBL" id="CAJOBC010000478">
    <property type="protein sequence ID" value="CAF3591178.1"/>
    <property type="molecule type" value="Genomic_DNA"/>
</dbReference>
<evidence type="ECO:0000313" key="5">
    <source>
        <dbReference type="EMBL" id="CAF3591178.1"/>
    </source>
</evidence>
<evidence type="ECO:0000259" key="2">
    <source>
        <dbReference type="PROSITE" id="PS50405"/>
    </source>
</evidence>
<dbReference type="Proteomes" id="UP000663829">
    <property type="component" value="Unassembled WGS sequence"/>
</dbReference>
<dbReference type="InterPro" id="IPR050213">
    <property type="entry name" value="GST_superfamily"/>
</dbReference>
<dbReference type="SUPFAM" id="SSF52833">
    <property type="entry name" value="Thioredoxin-like"/>
    <property type="match status" value="1"/>
</dbReference>
<sequence length="218" mass="25282">MLGRGEFLRLLFAELNVPYNEVMQGKSFQDGYGIQQEMKKSHTFFAIPAIEHGDIFLWQTPVMARYIALQCDEGRLMPKNEKDDLYAQALMATLVDVVGEGHDAWHSPDHNASYESQKESSALPIKIFIEKRLPKFFDFFENSLKKNGNQFFVGQSLSYVDVCMFHWLDGIEYQLPEVYQQANIPTLREFKKRIAQRPNIAKRLETRTEKYDGTGPIF</sequence>
<evidence type="ECO:0000313" key="3">
    <source>
        <dbReference type="EMBL" id="CAF0805768.1"/>
    </source>
</evidence>
<dbReference type="Proteomes" id="UP000677228">
    <property type="component" value="Unassembled WGS sequence"/>
</dbReference>
<dbReference type="InterPro" id="IPR036282">
    <property type="entry name" value="Glutathione-S-Trfase_C_sf"/>
</dbReference>
<dbReference type="Proteomes" id="UP000681722">
    <property type="component" value="Unassembled WGS sequence"/>
</dbReference>
<dbReference type="EMBL" id="CAJNOK010017001">
    <property type="protein sequence ID" value="CAF1255759.1"/>
    <property type="molecule type" value="Genomic_DNA"/>
</dbReference>
<dbReference type="CDD" id="cd03192">
    <property type="entry name" value="GST_C_Sigma_like"/>
    <property type="match status" value="1"/>
</dbReference>
<protein>
    <recommendedName>
        <fullName evidence="8">Glutathione S-transferase</fullName>
    </recommendedName>
</protein>
<evidence type="ECO:0000313" key="6">
    <source>
        <dbReference type="EMBL" id="CAF4062784.1"/>
    </source>
</evidence>
<dbReference type="SFLD" id="SFLDS00019">
    <property type="entry name" value="Glutathione_Transferase_(cytos"/>
    <property type="match status" value="1"/>
</dbReference>
<dbReference type="PANTHER" id="PTHR11571:SF263">
    <property type="entry name" value="GLUTATHIONE S-TRANSFERASE"/>
    <property type="match status" value="1"/>
</dbReference>
<dbReference type="EMBL" id="CAJNOQ010000478">
    <property type="protein sequence ID" value="CAF0805768.1"/>
    <property type="molecule type" value="Genomic_DNA"/>
</dbReference>
<reference evidence="3" key="1">
    <citation type="submission" date="2021-02" db="EMBL/GenBank/DDBJ databases">
        <authorList>
            <person name="Nowell W R."/>
        </authorList>
    </citation>
    <scope>NUCLEOTIDE SEQUENCE</scope>
</reference>
<dbReference type="OrthoDB" id="4951845at2759"/>
<dbReference type="InterPro" id="IPR040079">
    <property type="entry name" value="Glutathione_S-Trfase"/>
</dbReference>
<dbReference type="Gene3D" id="3.40.30.10">
    <property type="entry name" value="Glutaredoxin"/>
    <property type="match status" value="1"/>
</dbReference>
<organism evidence="3 7">
    <name type="scientific">Didymodactylos carnosus</name>
    <dbReference type="NCBI Taxonomy" id="1234261"/>
    <lineage>
        <taxon>Eukaryota</taxon>
        <taxon>Metazoa</taxon>
        <taxon>Spiralia</taxon>
        <taxon>Gnathifera</taxon>
        <taxon>Rotifera</taxon>
        <taxon>Eurotatoria</taxon>
        <taxon>Bdelloidea</taxon>
        <taxon>Philodinida</taxon>
        <taxon>Philodinidae</taxon>
        <taxon>Didymodactylos</taxon>
    </lineage>
</organism>
<evidence type="ECO:0000313" key="4">
    <source>
        <dbReference type="EMBL" id="CAF1255759.1"/>
    </source>
</evidence>
<dbReference type="EMBL" id="CAJOBA010038555">
    <property type="protein sequence ID" value="CAF4062784.1"/>
    <property type="molecule type" value="Genomic_DNA"/>
</dbReference>
<dbReference type="AlphaFoldDB" id="A0A813T3H0"/>
<comment type="caution">
    <text evidence="3">The sequence shown here is derived from an EMBL/GenBank/DDBJ whole genome shotgun (WGS) entry which is preliminary data.</text>
</comment>